<protein>
    <submittedName>
        <fullName evidence="1">Uncharacterized protein</fullName>
    </submittedName>
</protein>
<keyword evidence="2" id="KW-1185">Reference proteome</keyword>
<proteinExistence type="predicted"/>
<name>L5L6X0_PTEAL</name>
<dbReference type="EMBL" id="KB030265">
    <property type="protein sequence ID" value="ELK19367.1"/>
    <property type="molecule type" value="Genomic_DNA"/>
</dbReference>
<organism evidence="1 2">
    <name type="scientific">Pteropus alecto</name>
    <name type="common">Black flying fox</name>
    <dbReference type="NCBI Taxonomy" id="9402"/>
    <lineage>
        <taxon>Eukaryota</taxon>
        <taxon>Metazoa</taxon>
        <taxon>Chordata</taxon>
        <taxon>Craniata</taxon>
        <taxon>Vertebrata</taxon>
        <taxon>Euteleostomi</taxon>
        <taxon>Mammalia</taxon>
        <taxon>Eutheria</taxon>
        <taxon>Laurasiatheria</taxon>
        <taxon>Chiroptera</taxon>
        <taxon>Yinpterochiroptera</taxon>
        <taxon>Pteropodoidea</taxon>
        <taxon>Pteropodidae</taxon>
        <taxon>Pteropodinae</taxon>
        <taxon>Pteropus</taxon>
    </lineage>
</organism>
<evidence type="ECO:0000313" key="2">
    <source>
        <dbReference type="Proteomes" id="UP000010552"/>
    </source>
</evidence>
<reference evidence="2" key="1">
    <citation type="journal article" date="2013" name="Science">
        <title>Comparative analysis of bat genomes provides insight into the evolution of flight and immunity.</title>
        <authorList>
            <person name="Zhang G."/>
            <person name="Cowled C."/>
            <person name="Shi Z."/>
            <person name="Huang Z."/>
            <person name="Bishop-Lilly K.A."/>
            <person name="Fang X."/>
            <person name="Wynne J.W."/>
            <person name="Xiong Z."/>
            <person name="Baker M.L."/>
            <person name="Zhao W."/>
            <person name="Tachedjian M."/>
            <person name="Zhu Y."/>
            <person name="Zhou P."/>
            <person name="Jiang X."/>
            <person name="Ng J."/>
            <person name="Yang L."/>
            <person name="Wu L."/>
            <person name="Xiao J."/>
            <person name="Feng Y."/>
            <person name="Chen Y."/>
            <person name="Sun X."/>
            <person name="Zhang Y."/>
            <person name="Marsh G.A."/>
            <person name="Crameri G."/>
            <person name="Broder C.C."/>
            <person name="Frey K.G."/>
            <person name="Wang L.F."/>
            <person name="Wang J."/>
        </authorList>
    </citation>
    <scope>NUCLEOTIDE SEQUENCE [LARGE SCALE GENOMIC DNA]</scope>
</reference>
<dbReference type="AlphaFoldDB" id="L5L6X0"/>
<evidence type="ECO:0000313" key="1">
    <source>
        <dbReference type="EMBL" id="ELK19367.1"/>
    </source>
</evidence>
<dbReference type="InParanoid" id="L5L6X0"/>
<dbReference type="Proteomes" id="UP000010552">
    <property type="component" value="Unassembled WGS sequence"/>
</dbReference>
<gene>
    <name evidence="1" type="ORF">PAL_GLEAN10006019</name>
</gene>
<sequence length="311" mass="32662">MLGLDRTSFSRSWVSVPSTRPHHSVPTLTRSLTKGRLPCPSSTPSFSVWPLGRPDNPACPLACSALPCLHLLRPPVSAQTRPGNATESEVPGGVAFLVPKPPSPPLRVLGAPAFPPAFSLLPPLPRLLFLLSEPFAPVLGLLILFSDLELHPRALLPSLPSSLGLVSSPDTICPTWGISRGRESLLGRPPILAKCTPCAGLGGRGLARTSAPPHPRIPVLVTPGGVPVRMWGESSLPQEKPEGGRCCGGGAPPARGLPGVFHTLSQSPAMGSPSLVQPGPGSRFLTSCSLLLRNRTGQLPQEERRVLSVPQ</sequence>
<accession>L5L6X0</accession>